<feature type="compositionally biased region" description="Basic and acidic residues" evidence="1">
    <location>
        <begin position="12"/>
        <end position="29"/>
    </location>
</feature>
<organism evidence="2 3">
    <name type="scientific">Cordylochernes scorpioides</name>
    <dbReference type="NCBI Taxonomy" id="51811"/>
    <lineage>
        <taxon>Eukaryota</taxon>
        <taxon>Metazoa</taxon>
        <taxon>Ecdysozoa</taxon>
        <taxon>Arthropoda</taxon>
        <taxon>Chelicerata</taxon>
        <taxon>Arachnida</taxon>
        <taxon>Pseudoscorpiones</taxon>
        <taxon>Cheliferoidea</taxon>
        <taxon>Chernetidae</taxon>
        <taxon>Cordylochernes</taxon>
    </lineage>
</organism>
<name>A0ABY6L0J4_9ARAC</name>
<dbReference type="EMBL" id="CP092872">
    <property type="protein sequence ID" value="UYV73453.1"/>
    <property type="molecule type" value="Genomic_DNA"/>
</dbReference>
<evidence type="ECO:0000256" key="1">
    <source>
        <dbReference type="SAM" id="MobiDB-lite"/>
    </source>
</evidence>
<protein>
    <submittedName>
        <fullName evidence="2">Uncharacterized protein</fullName>
    </submittedName>
</protein>
<evidence type="ECO:0000313" key="3">
    <source>
        <dbReference type="Proteomes" id="UP001235939"/>
    </source>
</evidence>
<accession>A0ABY6L0J4</accession>
<feature type="region of interest" description="Disordered" evidence="1">
    <location>
        <begin position="1"/>
        <end position="29"/>
    </location>
</feature>
<keyword evidence="3" id="KW-1185">Reference proteome</keyword>
<proteinExistence type="predicted"/>
<dbReference type="Proteomes" id="UP001235939">
    <property type="component" value="Chromosome 10"/>
</dbReference>
<reference evidence="2 3" key="1">
    <citation type="submission" date="2022-01" db="EMBL/GenBank/DDBJ databases">
        <title>A chromosomal length assembly of Cordylochernes scorpioides.</title>
        <authorList>
            <person name="Zeh D."/>
            <person name="Zeh J."/>
        </authorList>
    </citation>
    <scope>NUCLEOTIDE SEQUENCE [LARGE SCALE GENOMIC DNA]</scope>
    <source>
        <strain evidence="2">IN4F17</strain>
        <tissue evidence="2">Whole Body</tissue>
    </source>
</reference>
<evidence type="ECO:0000313" key="2">
    <source>
        <dbReference type="EMBL" id="UYV73453.1"/>
    </source>
</evidence>
<gene>
    <name evidence="2" type="ORF">LAZ67_10003289</name>
</gene>
<sequence>MPPDEIITPRRRGPEPGMTREMREERDRRLRETEEEELIKRGDLLILREGGKPHFGGIKDWERDKTWLHTLPKSV</sequence>